<dbReference type="EMBL" id="CAVMJV010000076">
    <property type="protein sequence ID" value="CAK5089204.1"/>
    <property type="molecule type" value="Genomic_DNA"/>
</dbReference>
<organism evidence="1 2">
    <name type="scientific">Meloidogyne enterolobii</name>
    <name type="common">Root-knot nematode worm</name>
    <name type="synonym">Meloidogyne mayaguensis</name>
    <dbReference type="NCBI Taxonomy" id="390850"/>
    <lineage>
        <taxon>Eukaryota</taxon>
        <taxon>Metazoa</taxon>
        <taxon>Ecdysozoa</taxon>
        <taxon>Nematoda</taxon>
        <taxon>Chromadorea</taxon>
        <taxon>Rhabditida</taxon>
        <taxon>Tylenchina</taxon>
        <taxon>Tylenchomorpha</taxon>
        <taxon>Tylenchoidea</taxon>
        <taxon>Meloidogynidae</taxon>
        <taxon>Meloidogyninae</taxon>
        <taxon>Meloidogyne</taxon>
    </lineage>
</organism>
<dbReference type="Proteomes" id="UP001497535">
    <property type="component" value="Unassembled WGS sequence"/>
</dbReference>
<protein>
    <submittedName>
        <fullName evidence="1">Uncharacterized protein</fullName>
    </submittedName>
</protein>
<accession>A0ACB1AEI5</accession>
<gene>
    <name evidence="1" type="ORF">MENTE1834_LOCUS36905</name>
</gene>
<comment type="caution">
    <text evidence="1">The sequence shown here is derived from an EMBL/GenBank/DDBJ whole genome shotgun (WGS) entry which is preliminary data.</text>
</comment>
<reference evidence="1" key="1">
    <citation type="submission" date="2023-11" db="EMBL/GenBank/DDBJ databases">
        <authorList>
            <person name="Poullet M."/>
        </authorList>
    </citation>
    <scope>NUCLEOTIDE SEQUENCE</scope>
    <source>
        <strain evidence="1">E1834</strain>
    </source>
</reference>
<name>A0ACB1AEI5_MELEN</name>
<keyword evidence="2" id="KW-1185">Reference proteome</keyword>
<evidence type="ECO:0000313" key="1">
    <source>
        <dbReference type="EMBL" id="CAK5089204.1"/>
    </source>
</evidence>
<evidence type="ECO:0000313" key="2">
    <source>
        <dbReference type="Proteomes" id="UP001497535"/>
    </source>
</evidence>
<sequence>MPNLLLATFYFFIYYPFHVENLIGVLLIINRLTSILFGKSHE</sequence>
<proteinExistence type="predicted"/>